<evidence type="ECO:0008006" key="3">
    <source>
        <dbReference type="Google" id="ProtNLM"/>
    </source>
</evidence>
<comment type="caution">
    <text evidence="1">The sequence shown here is derived from an EMBL/GenBank/DDBJ whole genome shotgun (WGS) entry which is preliminary data.</text>
</comment>
<evidence type="ECO:0000313" key="2">
    <source>
        <dbReference type="Proteomes" id="UP001499978"/>
    </source>
</evidence>
<proteinExistence type="predicted"/>
<name>A0ABP6B3I7_9ACTN</name>
<organism evidence="1 2">
    <name type="scientific">Pilimelia columellifera subsp. columellifera</name>
    <dbReference type="NCBI Taxonomy" id="706583"/>
    <lineage>
        <taxon>Bacteria</taxon>
        <taxon>Bacillati</taxon>
        <taxon>Actinomycetota</taxon>
        <taxon>Actinomycetes</taxon>
        <taxon>Micromonosporales</taxon>
        <taxon>Micromonosporaceae</taxon>
        <taxon>Pilimelia</taxon>
    </lineage>
</organism>
<dbReference type="EMBL" id="BAAARY010000028">
    <property type="protein sequence ID" value="GAA2531769.1"/>
    <property type="molecule type" value="Genomic_DNA"/>
</dbReference>
<accession>A0ABP6B3I7</accession>
<gene>
    <name evidence="1" type="ORF">GCM10010201_34100</name>
</gene>
<sequence length="192" mass="19979">MAGVMDTDEMVELLAKFGTHIELDFDAAAADGNSGELIAAKLAHTLVGVFEAHASRADDAARQTGATPRDLADATLGAFAGARCGDEVDEWALLQWRTNKLAMALNELDFGGPFPRAGDVGSGDVLVRTIRATAAALGAMTHAKQISINPLRADGESAEGGVLLARAMDALEHAVKDAGAHRAVGDLMRMVD</sequence>
<keyword evidence="2" id="KW-1185">Reference proteome</keyword>
<dbReference type="Proteomes" id="UP001499978">
    <property type="component" value="Unassembled WGS sequence"/>
</dbReference>
<protein>
    <recommendedName>
        <fullName evidence="3">HPt domain-containing protein</fullName>
    </recommendedName>
</protein>
<evidence type="ECO:0000313" key="1">
    <source>
        <dbReference type="EMBL" id="GAA2531769.1"/>
    </source>
</evidence>
<dbReference type="RefSeq" id="WP_344174324.1">
    <property type="nucleotide sequence ID" value="NZ_BAAARY010000028.1"/>
</dbReference>
<reference evidence="2" key="1">
    <citation type="journal article" date="2019" name="Int. J. Syst. Evol. Microbiol.">
        <title>The Global Catalogue of Microorganisms (GCM) 10K type strain sequencing project: providing services to taxonomists for standard genome sequencing and annotation.</title>
        <authorList>
            <consortium name="The Broad Institute Genomics Platform"/>
            <consortium name="The Broad Institute Genome Sequencing Center for Infectious Disease"/>
            <person name="Wu L."/>
            <person name="Ma J."/>
        </authorList>
    </citation>
    <scope>NUCLEOTIDE SEQUENCE [LARGE SCALE GENOMIC DNA]</scope>
    <source>
        <strain evidence="2">JCM 3367</strain>
    </source>
</reference>